<protein>
    <recommendedName>
        <fullName evidence="3">ACT domain-containing protein</fullName>
    </recommendedName>
</protein>
<sequence length="98" mass="10856">MAEFIEVRATIEGHERAAVLANGILRAGLATSIDIAETPRPTARPDEISWELTLITTAWQAPALERHIRETGLDSAIVSRPIVTDPDSRPDWLNDERT</sequence>
<evidence type="ECO:0008006" key="3">
    <source>
        <dbReference type="Google" id="ProtNLM"/>
    </source>
</evidence>
<dbReference type="AlphaFoldDB" id="A0A4R4UJI2"/>
<accession>A0A4R4UJI2</accession>
<proteinExistence type="predicted"/>
<evidence type="ECO:0000313" key="1">
    <source>
        <dbReference type="EMBL" id="TDC91740.1"/>
    </source>
</evidence>
<dbReference type="Proteomes" id="UP000295258">
    <property type="component" value="Unassembled WGS sequence"/>
</dbReference>
<dbReference type="RefSeq" id="WP_132605016.1">
    <property type="nucleotide sequence ID" value="NZ_SMKO01000203.1"/>
</dbReference>
<organism evidence="1 2">
    <name type="scientific">Nonomuraea deserti</name>
    <dbReference type="NCBI Taxonomy" id="1848322"/>
    <lineage>
        <taxon>Bacteria</taxon>
        <taxon>Bacillati</taxon>
        <taxon>Actinomycetota</taxon>
        <taxon>Actinomycetes</taxon>
        <taxon>Streptosporangiales</taxon>
        <taxon>Streptosporangiaceae</taxon>
        <taxon>Nonomuraea</taxon>
    </lineage>
</organism>
<evidence type="ECO:0000313" key="2">
    <source>
        <dbReference type="Proteomes" id="UP000295258"/>
    </source>
</evidence>
<gene>
    <name evidence="1" type="ORF">E1292_42320</name>
</gene>
<reference evidence="1 2" key="1">
    <citation type="submission" date="2019-03" db="EMBL/GenBank/DDBJ databases">
        <title>Draft genome sequences of novel Actinobacteria.</title>
        <authorList>
            <person name="Sahin N."/>
            <person name="Ay H."/>
            <person name="Saygin H."/>
        </authorList>
    </citation>
    <scope>NUCLEOTIDE SEQUENCE [LARGE SCALE GENOMIC DNA]</scope>
    <source>
        <strain evidence="1 2">KC310</strain>
    </source>
</reference>
<name>A0A4R4UJI2_9ACTN</name>
<keyword evidence="2" id="KW-1185">Reference proteome</keyword>
<comment type="caution">
    <text evidence="1">The sequence shown here is derived from an EMBL/GenBank/DDBJ whole genome shotgun (WGS) entry which is preliminary data.</text>
</comment>
<dbReference type="EMBL" id="SMKO01000203">
    <property type="protein sequence ID" value="TDC91740.1"/>
    <property type="molecule type" value="Genomic_DNA"/>
</dbReference>